<evidence type="ECO:0000313" key="1">
    <source>
        <dbReference type="EMBL" id="KAG0296547.1"/>
    </source>
</evidence>
<comment type="caution">
    <text evidence="1">The sequence shown here is derived from an EMBL/GenBank/DDBJ whole genome shotgun (WGS) entry which is preliminary data.</text>
</comment>
<proteinExistence type="predicted"/>
<sequence>MATPHQRFRQGEKVVSIAVRKDRVTGETYSRITDVLKFFPNASLFNVNGIFLHYLEDENEQEYEPKRIAHYPDDVLSVVVNGPPYISTNPSAGLFGEDMALPVSRNTCHLTPMLSNKPLDLPITNLSLRLFSVHTSSLARSSTYSSASSPSSSLSSSNTFAQQSVSIARPMAALSATASDITHIQRQLDHSVDQQSVHHQQLLERLVQLLERP</sequence>
<name>A0ABQ7KDZ7_9FUNG</name>
<dbReference type="Proteomes" id="UP001194696">
    <property type="component" value="Unassembled WGS sequence"/>
</dbReference>
<evidence type="ECO:0000313" key="2">
    <source>
        <dbReference type="Proteomes" id="UP001194696"/>
    </source>
</evidence>
<keyword evidence="2" id="KW-1185">Reference proteome</keyword>
<protein>
    <submittedName>
        <fullName evidence="1">Uncharacterized protein</fullName>
    </submittedName>
</protein>
<accession>A0ABQ7KDZ7</accession>
<gene>
    <name evidence="1" type="ORF">BGZ96_009126</name>
</gene>
<organism evidence="1 2">
    <name type="scientific">Linnemannia gamsii</name>
    <dbReference type="NCBI Taxonomy" id="64522"/>
    <lineage>
        <taxon>Eukaryota</taxon>
        <taxon>Fungi</taxon>
        <taxon>Fungi incertae sedis</taxon>
        <taxon>Mucoromycota</taxon>
        <taxon>Mortierellomycotina</taxon>
        <taxon>Mortierellomycetes</taxon>
        <taxon>Mortierellales</taxon>
        <taxon>Mortierellaceae</taxon>
        <taxon>Linnemannia</taxon>
    </lineage>
</organism>
<dbReference type="EMBL" id="JAAAIM010000054">
    <property type="protein sequence ID" value="KAG0296547.1"/>
    <property type="molecule type" value="Genomic_DNA"/>
</dbReference>
<reference evidence="1 2" key="1">
    <citation type="journal article" date="2020" name="Fungal Divers.">
        <title>Resolving the Mortierellaceae phylogeny through synthesis of multi-gene phylogenetics and phylogenomics.</title>
        <authorList>
            <person name="Vandepol N."/>
            <person name="Liber J."/>
            <person name="Desiro A."/>
            <person name="Na H."/>
            <person name="Kennedy M."/>
            <person name="Barry K."/>
            <person name="Grigoriev I.V."/>
            <person name="Miller A.N."/>
            <person name="O'Donnell K."/>
            <person name="Stajich J.E."/>
            <person name="Bonito G."/>
        </authorList>
    </citation>
    <scope>NUCLEOTIDE SEQUENCE [LARGE SCALE GENOMIC DNA]</scope>
    <source>
        <strain evidence="1 2">AD045</strain>
    </source>
</reference>